<evidence type="ECO:0000313" key="1">
    <source>
        <dbReference type="EMBL" id="MDZ5460298.1"/>
    </source>
</evidence>
<dbReference type="RefSeq" id="WP_066343537.1">
    <property type="nucleotide sequence ID" value="NZ_JAXOJX010000065.1"/>
</dbReference>
<evidence type="ECO:0008006" key="3">
    <source>
        <dbReference type="Google" id="ProtNLM"/>
    </source>
</evidence>
<dbReference type="EMBL" id="JAXOJX010000065">
    <property type="protein sequence ID" value="MDZ5460298.1"/>
    <property type="molecule type" value="Genomic_DNA"/>
</dbReference>
<organism evidence="1 2">
    <name type="scientific">Azohydromonas lata</name>
    <dbReference type="NCBI Taxonomy" id="45677"/>
    <lineage>
        <taxon>Bacteria</taxon>
        <taxon>Pseudomonadati</taxon>
        <taxon>Pseudomonadota</taxon>
        <taxon>Betaproteobacteria</taxon>
        <taxon>Burkholderiales</taxon>
        <taxon>Sphaerotilaceae</taxon>
        <taxon>Azohydromonas</taxon>
    </lineage>
</organism>
<comment type="caution">
    <text evidence="1">The sequence shown here is derived from an EMBL/GenBank/DDBJ whole genome shotgun (WGS) entry which is preliminary data.</text>
</comment>
<dbReference type="Proteomes" id="UP001293718">
    <property type="component" value="Unassembled WGS sequence"/>
</dbReference>
<accession>A0ABU5IN23</accession>
<keyword evidence="2" id="KW-1185">Reference proteome</keyword>
<protein>
    <recommendedName>
        <fullName evidence="3">Tetratricopeptide repeat protein</fullName>
    </recommendedName>
</protein>
<name>A0ABU5IN23_9BURK</name>
<proteinExistence type="predicted"/>
<sequence length="166" mass="18250">MNLFTGTASDEFFGGDVPAPVRDLLHQAAEAPAAERSPLLWTAQALAPGCLAIYYALYKHHAGRREFELAERAAWRGLQEAAGQGGLAQDWRAVMPAAHVDFSQDGPQRFWLFTLKALSFIHLRSDRADMARELLAKLHELDPQAQTGSEVTMSLLHAADAARQGR</sequence>
<gene>
    <name evidence="1" type="ORF">SM757_27335</name>
</gene>
<evidence type="ECO:0000313" key="2">
    <source>
        <dbReference type="Proteomes" id="UP001293718"/>
    </source>
</evidence>
<reference evidence="1 2" key="1">
    <citation type="submission" date="2023-11" db="EMBL/GenBank/DDBJ databases">
        <title>Draft genome of Azohydromonas lata strain H1 (DSM1123), a polyhydroxyalkanoate producer.</title>
        <authorList>
            <person name="Traversa D."/>
            <person name="D'Addabbo P."/>
            <person name="Pazzani C."/>
            <person name="Manzari C."/>
            <person name="Chiara M."/>
            <person name="Scrascia M."/>
        </authorList>
    </citation>
    <scope>NUCLEOTIDE SEQUENCE [LARGE SCALE GENOMIC DNA]</scope>
    <source>
        <strain evidence="1 2">H1</strain>
    </source>
</reference>